<dbReference type="SMART" id="SM00829">
    <property type="entry name" value="PKS_ER"/>
    <property type="match status" value="1"/>
</dbReference>
<dbReference type="PROSITE" id="PS52019">
    <property type="entry name" value="PKS_MFAS_DH"/>
    <property type="match status" value="1"/>
</dbReference>
<dbReference type="Gene3D" id="1.10.1200.10">
    <property type="entry name" value="ACP-like"/>
    <property type="match status" value="1"/>
</dbReference>
<comment type="pathway">
    <text evidence="2">Antibiotic biosynthesis.</text>
</comment>
<evidence type="ECO:0000256" key="9">
    <source>
        <dbReference type="PROSITE-ProRule" id="PRU01363"/>
    </source>
</evidence>
<dbReference type="Pfam" id="PF16197">
    <property type="entry name" value="KAsynt_C_assoc"/>
    <property type="match status" value="1"/>
</dbReference>
<dbReference type="InterPro" id="IPR011032">
    <property type="entry name" value="GroES-like_sf"/>
</dbReference>
<dbReference type="InterPro" id="IPR042104">
    <property type="entry name" value="PKS_dehydratase_sf"/>
</dbReference>
<protein>
    <submittedName>
        <fullName evidence="13">Uncharacterized protein</fullName>
    </submittedName>
</protein>
<dbReference type="InterPro" id="IPR036736">
    <property type="entry name" value="ACP-like_sf"/>
</dbReference>
<gene>
    <name evidence="13" type="ORF">SVTN_03370</name>
</gene>
<sequence>MSNEDKLRDYLKKVTTDLHTTRQRLREIDERSSEPIAVVGMGCRFPGGVESPEDLWRLVATGTDAMGGFPVDRGWDVENLYDPEPGKSGKSYVREGGFLHGAAGFDAGFFGISPREAVAMDPQQRLLLETSWEALERAGIDPTGLRGTDAGVFVGLMYHDYTARLGQVPEEYEGYAITGGSSSVASGRIAYTLGLEGPAVTVDTACSSSLVTLHMAVQSLRRGECGLALVGGAAIMPTPTIFLEFSRQRGLAPDGRSKAFAASADGTSWGEGVGMLVLERLSDAVRHGHRVLAVVRGSAVNQDGASNGLTAPNGPSQERVIRQALSDAGLAPHEVDAVEAHGTGTTLGDPIEATALIETYGQDRPADRPLLLGSLKSNIGHTQAAAGVGGVIKMVMALREGLVPKTLHVDEPTPHVDWSAGAVELVTESVDWPETGRPRRAAVSSFGISGTNAHVILEQAPQQEQQEQQEQDLPTPVLTSAPLVWPVSARGDEALRAQAGRLLDYGTGHPDADPAAVTRALVTTRAALSHRGVAIGADRAGLDESLRALAAGEEAPHLVRAVASGGRAVFVFPGQGAQWEGMARELLDASPVFRTTIEACEAAFAPYVDWSLTDVLRGADGAPPLERVDVVQPALFAVMAALADVWQAAGIRPAAVVGQSQGEIAAAYVCGALTLDDAARVVALRSLITRDRLAGTGAMASVMLPADTVERLLAETEEAGDVSIASVSSPTATVVGGSPEALDALLTAWEAGGVKSRRVAVDYASHTAHVETIERELLTALAPVTPRPSRVPFYSTVTGRPYDTTGLDAAYWYRNLRRTVRFTDTVRALLDDGHRVFVEPTAHPLLTSAVQELAEAAERTAVVLETLRRDDGGPVRLATSLARAHAHGLPVDWQAVLGTSGLPPADLPTYAFQHSPYWLDAPEQAADAAGLGLEPLDHPLLGAAVESAEDGTTLLTGRLSLHSHPWLADHAVSGTVLLPGTALLELLVQAGDRVGCDLVEELDLAVPLVVPPHDGVRIQVTVAAPDAEGRRTVGLHALREDAPDAGWTYHAGGQLAAGGGPTEPAPAVWPPHGAERIDTEGAYDRLAASGYAYGPAFQGLTAAWRLGDDLYGEVALGDDHHKDAAAFAVHPALLDAALHPLIVPGPDDESPREVVLPFGWAGVRVHAEAATTLRVRLTRSAADTVALTAWDPTGAAVLSADALTVRALAPGALTAADGRNRRSLYLVDWTPVDRPETNGSPQPVAVLGTGHGLQDHPHATHHADLPALLAALASGTRPPAAVLAPVAADTPASPDTTPADAVRAATDTVLALIRGWLAEDRLADVPLVFTTTGAVATGPHERPASLTGAAVWGLVRSALREHPGRFALLDLDGTEESRTPLPDALPELLRTEPELAVRAGRFLIPRLARAADDPALPVPAGGDAWRLVSEGKGSLENLSLAPAPEAAAALAPGQVRISVRAAGLNFHDVVLALGMIEEDRDQFGYEAAGVIAETGPGVTGLKPGDRVMGLVRDGFGPLAVADSRLIAPVPGGWTFARAASVPVAFLTAYYGLVDLAGVRPGDTVLIHAAAGGVGMAAVQLARHLGAEVYATASHGKWDTLRAAGLDDAHIYDSRTLGFEQRIREATGGRGVDVVLGSLAGDFVDASLRLLAPGGRLIEMGKTDIREPHRVAAAYPGTAYHAYDLNLVAPERVRDMLAEVLARFADGTLTPLPAMTWDLRHAPAVFRHMSQARHTGKLVLDVPRPLDPDGTVLVTGGTGTLGGLVARHLATAHGIRNLVLTSRQGPAAAGADELVAALAEAGARATVVACDAADRTALRATLDGIDPAHPLTAVVHAAGTLDDTAVDQLTPEQVDRVLRPKADAAWHLHELTRDLDLAAFVLFSSAAGTLGTAGQANYAAANAFLDALAHRRRAEGLPAVSLAWGLWEETSALTGTLDDKDLRRLARTGVAAMPTAEALTLLDEALTATRPALVPVRLDLAGLTTSGAEVPALLRSLVRKPARRRARAGTAAGAASLADRLGPLPEAERRRVLLDLVREHAAVVLGESSPAAIGPNRAFKELGSDSLTSVELRNRLKTATGLRLPATLVFDHPTPAAIADYLYGELVTDGAPGAAGADDGGPDTAELDRLEAGFEALLAAAPDATTRQGIGTRLRSLLQRWEPEASADTGGGDLSTATDEELFAALEDELDLFRD</sequence>
<keyword evidence="5" id="KW-0808">Transferase</keyword>
<dbReference type="InterPro" id="IPR032821">
    <property type="entry name" value="PKS_assoc"/>
</dbReference>
<dbReference type="GO" id="GO:0004315">
    <property type="term" value="F:3-oxoacyl-[acyl-carrier-protein] synthase activity"/>
    <property type="evidence" value="ECO:0007669"/>
    <property type="project" value="InterPro"/>
</dbReference>
<dbReference type="SMART" id="SM00823">
    <property type="entry name" value="PKS_PP"/>
    <property type="match status" value="1"/>
</dbReference>
<dbReference type="SMART" id="SM00825">
    <property type="entry name" value="PKS_KS"/>
    <property type="match status" value="1"/>
</dbReference>
<dbReference type="GO" id="GO:0033068">
    <property type="term" value="P:macrolide biosynthetic process"/>
    <property type="evidence" value="ECO:0007669"/>
    <property type="project" value="UniProtKB-ARBA"/>
</dbReference>
<dbReference type="Pfam" id="PF14765">
    <property type="entry name" value="PS-DH"/>
    <property type="match status" value="1"/>
</dbReference>
<dbReference type="FunFam" id="3.90.180.10:FF:000032">
    <property type="entry name" value="Probable polyketide synthase pks1"/>
    <property type="match status" value="1"/>
</dbReference>
<organism evidence="13 14">
    <name type="scientific">Streptomyces vietnamensis</name>
    <dbReference type="NCBI Taxonomy" id="362257"/>
    <lineage>
        <taxon>Bacteria</taxon>
        <taxon>Bacillati</taxon>
        <taxon>Actinomycetota</taxon>
        <taxon>Actinomycetes</taxon>
        <taxon>Kitasatosporales</taxon>
        <taxon>Streptomycetaceae</taxon>
        <taxon>Streptomyces</taxon>
    </lineage>
</organism>
<dbReference type="PANTHER" id="PTHR43775:SF51">
    <property type="entry name" value="INACTIVE PHENOLPHTHIOCEROL SYNTHESIS POLYKETIDE SYNTHASE TYPE I PKS1-RELATED"/>
    <property type="match status" value="1"/>
</dbReference>
<comment type="cofactor">
    <cofactor evidence="1">
        <name>pantetheine 4'-phosphate</name>
        <dbReference type="ChEBI" id="CHEBI:47942"/>
    </cofactor>
</comment>
<dbReference type="SUPFAM" id="SSF47336">
    <property type="entry name" value="ACP-like"/>
    <property type="match status" value="1"/>
</dbReference>
<evidence type="ECO:0000256" key="3">
    <source>
        <dbReference type="ARBA" id="ARBA00022450"/>
    </source>
</evidence>
<dbReference type="Pfam" id="PF02801">
    <property type="entry name" value="Ketoacyl-synt_C"/>
    <property type="match status" value="1"/>
</dbReference>
<name>A0A0B5IM87_9ACTN</name>
<evidence type="ECO:0000256" key="7">
    <source>
        <dbReference type="ARBA" id="ARBA00023268"/>
    </source>
</evidence>
<feature type="domain" description="Ketosynthase family 3 (KS3)" evidence="11">
    <location>
        <begin position="33"/>
        <end position="459"/>
    </location>
</feature>
<keyword evidence="8" id="KW-0012">Acyltransferase</keyword>
<feature type="region of interest" description="N-terminal hotdog fold" evidence="9">
    <location>
        <begin position="938"/>
        <end position="1062"/>
    </location>
</feature>
<evidence type="ECO:0000256" key="4">
    <source>
        <dbReference type="ARBA" id="ARBA00022553"/>
    </source>
</evidence>
<dbReference type="InterPro" id="IPR049551">
    <property type="entry name" value="PKS_DH_C"/>
</dbReference>
<dbReference type="GO" id="GO:0031177">
    <property type="term" value="F:phosphopantetheine binding"/>
    <property type="evidence" value="ECO:0007669"/>
    <property type="project" value="InterPro"/>
</dbReference>
<evidence type="ECO:0000256" key="6">
    <source>
        <dbReference type="ARBA" id="ARBA00023194"/>
    </source>
</evidence>
<feature type="region of interest" description="C-terminal hotdog fold" evidence="9">
    <location>
        <begin position="1074"/>
        <end position="1214"/>
    </location>
</feature>
<dbReference type="FunFam" id="3.40.50.720:FF:000209">
    <property type="entry name" value="Polyketide synthase Pks12"/>
    <property type="match status" value="1"/>
</dbReference>
<keyword evidence="14" id="KW-1185">Reference proteome</keyword>
<keyword evidence="7" id="KW-0511">Multifunctional enzyme</keyword>
<dbReference type="PROSITE" id="PS01162">
    <property type="entry name" value="QOR_ZETA_CRYSTAL"/>
    <property type="match status" value="1"/>
</dbReference>
<dbReference type="InterPro" id="IPR055123">
    <property type="entry name" value="SpnB-like_Rossmann"/>
</dbReference>
<dbReference type="CDD" id="cd05195">
    <property type="entry name" value="enoyl_red"/>
    <property type="match status" value="1"/>
</dbReference>
<feature type="domain" description="Carrier" evidence="10">
    <location>
        <begin position="2030"/>
        <end position="2105"/>
    </location>
</feature>
<dbReference type="CDD" id="cd00833">
    <property type="entry name" value="PKS"/>
    <property type="match status" value="1"/>
</dbReference>
<keyword evidence="3" id="KW-0596">Phosphopantetheine</keyword>
<dbReference type="SUPFAM" id="SSF101173">
    <property type="entry name" value="Docking domain B of the erythromycin polyketide synthase (DEBS)"/>
    <property type="match status" value="1"/>
</dbReference>
<dbReference type="Pfam" id="PF22953">
    <property type="entry name" value="SpnB_Rossmann"/>
    <property type="match status" value="1"/>
</dbReference>
<dbReference type="InterPro" id="IPR049552">
    <property type="entry name" value="PKS_DH_N"/>
</dbReference>
<dbReference type="InterPro" id="IPR020806">
    <property type="entry name" value="PKS_PP-bd"/>
</dbReference>
<dbReference type="InterPro" id="IPR015083">
    <property type="entry name" value="NorB/c/GfsB-D-like_docking"/>
</dbReference>
<dbReference type="SUPFAM" id="SSF50129">
    <property type="entry name" value="GroES-like"/>
    <property type="match status" value="1"/>
</dbReference>
<dbReference type="PROSITE" id="PS52004">
    <property type="entry name" value="KS3_2"/>
    <property type="match status" value="1"/>
</dbReference>
<dbReference type="GO" id="GO:0006633">
    <property type="term" value="P:fatty acid biosynthetic process"/>
    <property type="evidence" value="ECO:0007669"/>
    <property type="project" value="InterPro"/>
</dbReference>
<dbReference type="Gene3D" id="3.40.50.720">
    <property type="entry name" value="NAD(P)-binding Rossmann-like Domain"/>
    <property type="match status" value="1"/>
</dbReference>
<dbReference type="Proteomes" id="UP000031774">
    <property type="component" value="Chromosome"/>
</dbReference>
<dbReference type="InterPro" id="IPR049900">
    <property type="entry name" value="PKS_mFAS_DH"/>
</dbReference>
<dbReference type="Pfam" id="PF08990">
    <property type="entry name" value="Docking"/>
    <property type="match status" value="1"/>
</dbReference>
<dbReference type="SMART" id="SM00827">
    <property type="entry name" value="PKS_AT"/>
    <property type="match status" value="1"/>
</dbReference>
<dbReference type="GO" id="GO:0008270">
    <property type="term" value="F:zinc ion binding"/>
    <property type="evidence" value="ECO:0007669"/>
    <property type="project" value="InterPro"/>
</dbReference>
<dbReference type="Gene3D" id="3.30.70.3290">
    <property type="match status" value="1"/>
</dbReference>
<dbReference type="PROSITE" id="PS00606">
    <property type="entry name" value="KS3_1"/>
    <property type="match status" value="1"/>
</dbReference>
<dbReference type="KEGG" id="svt:SVTN_03370"/>
<keyword evidence="6" id="KW-0045">Antibiotic biosynthesis</keyword>
<dbReference type="InterPro" id="IPR036291">
    <property type="entry name" value="NAD(P)-bd_dom_sf"/>
</dbReference>
<dbReference type="Pfam" id="PF21089">
    <property type="entry name" value="PKS_DH_N"/>
    <property type="match status" value="1"/>
</dbReference>
<feature type="domain" description="PKS/mFAS DH" evidence="12">
    <location>
        <begin position="938"/>
        <end position="1214"/>
    </location>
</feature>
<reference evidence="13 14" key="1">
    <citation type="submission" date="2014-12" db="EMBL/GenBank/DDBJ databases">
        <title>Complete genome sequence of Streptomyces vietnamensis strain GIMV4.0001, a genetic manipulable producer of the benzoisochromanequinone antibiotic granaticin.</title>
        <authorList>
            <person name="Deng M.R."/>
            <person name="Guo J."/>
            <person name="Ma L.Y."/>
            <person name="Feng G.D."/>
            <person name="Mo C.Y."/>
            <person name="Zhu H.H."/>
        </authorList>
    </citation>
    <scope>NUCLEOTIDE SEQUENCE [LARGE SCALE GENOMIC DNA]</scope>
    <source>
        <strain evidence="14">GIMV4.0001</strain>
    </source>
</reference>
<dbReference type="InterPro" id="IPR016035">
    <property type="entry name" value="Acyl_Trfase/lysoPLipase"/>
</dbReference>
<accession>A0A0B5IM87</accession>
<dbReference type="InterPro" id="IPR014043">
    <property type="entry name" value="Acyl_transferase_dom"/>
</dbReference>
<dbReference type="InterPro" id="IPR013154">
    <property type="entry name" value="ADH-like_N"/>
</dbReference>
<dbReference type="EMBL" id="CP010407">
    <property type="protein sequence ID" value="AJF69499.1"/>
    <property type="molecule type" value="Genomic_DNA"/>
</dbReference>
<dbReference type="FunFam" id="3.40.366.10:FF:000002">
    <property type="entry name" value="Probable polyketide synthase 2"/>
    <property type="match status" value="1"/>
</dbReference>
<dbReference type="InterPro" id="IPR002364">
    <property type="entry name" value="Quin_OxRdtase/zeta-crystal_CS"/>
</dbReference>
<dbReference type="InterPro" id="IPR014030">
    <property type="entry name" value="Ketoacyl_synth_N"/>
</dbReference>
<proteinExistence type="predicted"/>
<dbReference type="Gene3D" id="3.10.129.110">
    <property type="entry name" value="Polyketide synthase dehydratase"/>
    <property type="match status" value="1"/>
</dbReference>
<dbReference type="InterPro" id="IPR018201">
    <property type="entry name" value="Ketoacyl_synth_AS"/>
</dbReference>
<dbReference type="FunFam" id="1.10.1200.10:FF:000007">
    <property type="entry name" value="Probable polyketide synthase pks17"/>
    <property type="match status" value="1"/>
</dbReference>
<evidence type="ECO:0000259" key="10">
    <source>
        <dbReference type="PROSITE" id="PS50075"/>
    </source>
</evidence>
<dbReference type="PANTHER" id="PTHR43775">
    <property type="entry name" value="FATTY ACID SYNTHASE"/>
    <property type="match status" value="1"/>
</dbReference>
<dbReference type="HOGENOM" id="CLU_000022_35_5_11"/>
<dbReference type="SMART" id="SM00822">
    <property type="entry name" value="PKS_KR"/>
    <property type="match status" value="1"/>
</dbReference>
<evidence type="ECO:0000259" key="11">
    <source>
        <dbReference type="PROSITE" id="PS52004"/>
    </source>
</evidence>
<feature type="active site" description="Proton acceptor; for dehydratase activity" evidence="9">
    <location>
        <position position="970"/>
    </location>
</feature>
<dbReference type="CDD" id="cd08956">
    <property type="entry name" value="KR_3_FAS_SDR_x"/>
    <property type="match status" value="1"/>
</dbReference>
<dbReference type="STRING" id="362257.SVTN_03370"/>
<dbReference type="InterPro" id="IPR016036">
    <property type="entry name" value="Malonyl_transacylase_ACP-bd"/>
</dbReference>
<dbReference type="Gene3D" id="3.40.50.11460">
    <property type="match status" value="1"/>
</dbReference>
<dbReference type="Pfam" id="PF00698">
    <property type="entry name" value="Acyl_transf_1"/>
    <property type="match status" value="1"/>
</dbReference>
<evidence type="ECO:0000256" key="5">
    <source>
        <dbReference type="ARBA" id="ARBA00022679"/>
    </source>
</evidence>
<evidence type="ECO:0000313" key="14">
    <source>
        <dbReference type="Proteomes" id="UP000031774"/>
    </source>
</evidence>
<dbReference type="PROSITE" id="PS50075">
    <property type="entry name" value="CARRIER"/>
    <property type="match status" value="1"/>
</dbReference>
<dbReference type="SUPFAM" id="SSF55048">
    <property type="entry name" value="Probable ACP-binding domain of malonyl-CoA ACP transacylase"/>
    <property type="match status" value="1"/>
</dbReference>
<dbReference type="SUPFAM" id="SSF52151">
    <property type="entry name" value="FabD/lysophospholipase-like"/>
    <property type="match status" value="1"/>
</dbReference>
<dbReference type="InterPro" id="IPR016039">
    <property type="entry name" value="Thiolase-like"/>
</dbReference>
<dbReference type="SMART" id="SM01294">
    <property type="entry name" value="PKS_PP_betabranch"/>
    <property type="match status" value="1"/>
</dbReference>
<evidence type="ECO:0000256" key="1">
    <source>
        <dbReference type="ARBA" id="ARBA00001957"/>
    </source>
</evidence>
<dbReference type="InterPro" id="IPR020843">
    <property type="entry name" value="ER"/>
</dbReference>
<dbReference type="Gene3D" id="3.40.47.10">
    <property type="match status" value="1"/>
</dbReference>
<dbReference type="SUPFAM" id="SSF53901">
    <property type="entry name" value="Thiolase-like"/>
    <property type="match status" value="1"/>
</dbReference>
<evidence type="ECO:0000256" key="2">
    <source>
        <dbReference type="ARBA" id="ARBA00004792"/>
    </source>
</evidence>
<dbReference type="InterPro" id="IPR009081">
    <property type="entry name" value="PP-bd_ACP"/>
</dbReference>
<dbReference type="Pfam" id="PF00550">
    <property type="entry name" value="PP-binding"/>
    <property type="match status" value="1"/>
</dbReference>
<evidence type="ECO:0000259" key="12">
    <source>
        <dbReference type="PROSITE" id="PS52019"/>
    </source>
</evidence>
<keyword evidence="4" id="KW-0597">Phosphoprotein</keyword>
<dbReference type="InterPro" id="IPR036299">
    <property type="entry name" value="Polyketide_synth_docking_sf"/>
</dbReference>
<dbReference type="InterPro" id="IPR050091">
    <property type="entry name" value="PKS_NRPS_Biosynth_Enz"/>
</dbReference>
<dbReference type="Pfam" id="PF00109">
    <property type="entry name" value="ketoacyl-synt"/>
    <property type="match status" value="1"/>
</dbReference>
<dbReference type="InterPro" id="IPR020807">
    <property type="entry name" value="PKS_DH"/>
</dbReference>
<dbReference type="InterPro" id="IPR057326">
    <property type="entry name" value="KR_dom"/>
</dbReference>
<evidence type="ECO:0000256" key="8">
    <source>
        <dbReference type="ARBA" id="ARBA00023315"/>
    </source>
</evidence>
<dbReference type="Gene3D" id="3.90.180.10">
    <property type="entry name" value="Medium-chain alcohol dehydrogenases, catalytic domain"/>
    <property type="match status" value="1"/>
</dbReference>
<dbReference type="InterPro" id="IPR020841">
    <property type="entry name" value="PKS_Beta-ketoAc_synthase_dom"/>
</dbReference>
<dbReference type="GO" id="GO:0004312">
    <property type="term" value="F:fatty acid synthase activity"/>
    <property type="evidence" value="ECO:0007669"/>
    <property type="project" value="TreeGrafter"/>
</dbReference>
<dbReference type="Gene3D" id="3.40.366.10">
    <property type="entry name" value="Malonyl-Coenzyme A Acyl Carrier Protein, domain 2"/>
    <property type="match status" value="1"/>
</dbReference>
<dbReference type="Pfam" id="PF08240">
    <property type="entry name" value="ADH_N"/>
    <property type="match status" value="1"/>
</dbReference>
<evidence type="ECO:0000313" key="13">
    <source>
        <dbReference type="EMBL" id="AJF69499.1"/>
    </source>
</evidence>
<dbReference type="Pfam" id="PF08659">
    <property type="entry name" value="KR"/>
    <property type="match status" value="1"/>
</dbReference>
<dbReference type="InterPro" id="IPR001227">
    <property type="entry name" value="Ac_transferase_dom_sf"/>
</dbReference>
<dbReference type="FunFam" id="3.40.47.10:FF:000019">
    <property type="entry name" value="Polyketide synthase type I"/>
    <property type="match status" value="1"/>
</dbReference>
<feature type="active site" description="Proton donor; for dehydratase activity" evidence="9">
    <location>
        <position position="1135"/>
    </location>
</feature>
<dbReference type="SUPFAM" id="SSF51735">
    <property type="entry name" value="NAD(P)-binding Rossmann-fold domains"/>
    <property type="match status" value="3"/>
</dbReference>
<dbReference type="Pfam" id="PF13602">
    <property type="entry name" value="ADH_zinc_N_2"/>
    <property type="match status" value="1"/>
</dbReference>
<dbReference type="InterPro" id="IPR014031">
    <property type="entry name" value="Ketoacyl_synth_C"/>
</dbReference>
<dbReference type="GO" id="GO:0016491">
    <property type="term" value="F:oxidoreductase activity"/>
    <property type="evidence" value="ECO:0007669"/>
    <property type="project" value="InterPro"/>
</dbReference>
<dbReference type="InterPro" id="IPR013968">
    <property type="entry name" value="PKS_KR"/>
</dbReference>
<dbReference type="SMART" id="SM00826">
    <property type="entry name" value="PKS_DH"/>
    <property type="match status" value="1"/>
</dbReference>